<protein>
    <recommendedName>
        <fullName evidence="19">Potassium channel domain-containing protein</fullName>
    </recommendedName>
</protein>
<dbReference type="InterPro" id="IPR003148">
    <property type="entry name" value="RCK_N"/>
</dbReference>
<dbReference type="Pfam" id="PF03493">
    <property type="entry name" value="BK_channel_a"/>
    <property type="match status" value="1"/>
</dbReference>
<evidence type="ECO:0000256" key="5">
    <source>
        <dbReference type="ARBA" id="ARBA00022826"/>
    </source>
</evidence>
<feature type="transmembrane region" description="Helical" evidence="13">
    <location>
        <begin position="12"/>
        <end position="33"/>
    </location>
</feature>
<evidence type="ECO:0000256" key="7">
    <source>
        <dbReference type="ARBA" id="ARBA00022989"/>
    </source>
</evidence>
<keyword evidence="18" id="KW-1185">Reference proteome</keyword>
<dbReference type="GO" id="GO:0015271">
    <property type="term" value="F:outward rectifier potassium channel activity"/>
    <property type="evidence" value="ECO:0007669"/>
    <property type="project" value="TreeGrafter"/>
</dbReference>
<evidence type="ECO:0000256" key="6">
    <source>
        <dbReference type="ARBA" id="ARBA00022958"/>
    </source>
</evidence>
<keyword evidence="10" id="KW-0407">Ion channel</keyword>
<keyword evidence="6" id="KW-0630">Potassium</keyword>
<evidence type="ECO:0000313" key="17">
    <source>
        <dbReference type="EMBL" id="RUS88972.1"/>
    </source>
</evidence>
<keyword evidence="4 13" id="KW-0812">Transmembrane</keyword>
<feature type="compositionally biased region" description="Polar residues" evidence="12">
    <location>
        <begin position="469"/>
        <end position="478"/>
    </location>
</feature>
<feature type="domain" description="Calcium-activated potassium channel BK alpha subunit" evidence="14">
    <location>
        <begin position="281"/>
        <end position="334"/>
    </location>
</feature>
<organism evidence="17 18">
    <name type="scientific">Elysia chlorotica</name>
    <name type="common">Eastern emerald elysia</name>
    <name type="synonym">Sea slug</name>
    <dbReference type="NCBI Taxonomy" id="188477"/>
    <lineage>
        <taxon>Eukaryota</taxon>
        <taxon>Metazoa</taxon>
        <taxon>Spiralia</taxon>
        <taxon>Lophotrochozoa</taxon>
        <taxon>Mollusca</taxon>
        <taxon>Gastropoda</taxon>
        <taxon>Heterobranchia</taxon>
        <taxon>Euthyneura</taxon>
        <taxon>Panpulmonata</taxon>
        <taxon>Sacoglossa</taxon>
        <taxon>Placobranchoidea</taxon>
        <taxon>Plakobranchidae</taxon>
        <taxon>Elysia</taxon>
    </lineage>
</organism>
<comment type="subcellular location">
    <subcellularLocation>
        <location evidence="1">Membrane</location>
        <topology evidence="1">Multi-pass membrane protein</topology>
    </subcellularLocation>
</comment>
<evidence type="ECO:0000256" key="9">
    <source>
        <dbReference type="ARBA" id="ARBA00023136"/>
    </source>
</evidence>
<feature type="domain" description="RCK N-terminal" evidence="16">
    <location>
        <begin position="605"/>
        <end position="725"/>
    </location>
</feature>
<proteinExistence type="predicted"/>
<evidence type="ECO:0000256" key="8">
    <source>
        <dbReference type="ARBA" id="ARBA00023065"/>
    </source>
</evidence>
<keyword evidence="8" id="KW-0406">Ion transport</keyword>
<feature type="region of interest" description="Disordered" evidence="12">
    <location>
        <begin position="464"/>
        <end position="527"/>
    </location>
</feature>
<dbReference type="Proteomes" id="UP000271974">
    <property type="component" value="Unassembled WGS sequence"/>
</dbReference>
<name>A0A3S1BIB3_ELYCH</name>
<dbReference type="Gene3D" id="3.40.50.720">
    <property type="entry name" value="NAD(P)-binding Rossmann-like Domain"/>
    <property type="match status" value="2"/>
</dbReference>
<evidence type="ECO:0000259" key="14">
    <source>
        <dbReference type="Pfam" id="PF03493"/>
    </source>
</evidence>
<feature type="domain" description="RCK N-terminal" evidence="16">
    <location>
        <begin position="154"/>
        <end position="259"/>
    </location>
</feature>
<comment type="catalytic activity">
    <reaction evidence="11">
        <text>K(+)(in) = K(+)(out)</text>
        <dbReference type="Rhea" id="RHEA:29463"/>
        <dbReference type="ChEBI" id="CHEBI:29103"/>
    </reaction>
</comment>
<dbReference type="EMBL" id="RQTK01000069">
    <property type="protein sequence ID" value="RUS88972.1"/>
    <property type="molecule type" value="Genomic_DNA"/>
</dbReference>
<evidence type="ECO:0000259" key="16">
    <source>
        <dbReference type="Pfam" id="PF22614"/>
    </source>
</evidence>
<accession>A0A3S1BIB3</accession>
<evidence type="ECO:0000256" key="1">
    <source>
        <dbReference type="ARBA" id="ARBA00004141"/>
    </source>
</evidence>
<feature type="non-terminal residue" evidence="17">
    <location>
        <position position="936"/>
    </location>
</feature>
<feature type="transmembrane region" description="Helical" evidence="13">
    <location>
        <begin position="39"/>
        <end position="57"/>
    </location>
</feature>
<comment type="caution">
    <text evidence="17">The sequence shown here is derived from an EMBL/GenBank/DDBJ whole genome shotgun (WGS) entry which is preliminary data.</text>
</comment>
<reference evidence="17 18" key="1">
    <citation type="submission" date="2019-01" db="EMBL/GenBank/DDBJ databases">
        <title>A draft genome assembly of the solar-powered sea slug Elysia chlorotica.</title>
        <authorList>
            <person name="Cai H."/>
            <person name="Li Q."/>
            <person name="Fang X."/>
            <person name="Li J."/>
            <person name="Curtis N.E."/>
            <person name="Altenburger A."/>
            <person name="Shibata T."/>
            <person name="Feng M."/>
            <person name="Maeda T."/>
            <person name="Schwartz J.A."/>
            <person name="Shigenobu S."/>
            <person name="Lundholm N."/>
            <person name="Nishiyama T."/>
            <person name="Yang H."/>
            <person name="Hasebe M."/>
            <person name="Li S."/>
            <person name="Pierce S.K."/>
            <person name="Wang J."/>
        </authorList>
    </citation>
    <scope>NUCLEOTIDE SEQUENCE [LARGE SCALE GENOMIC DNA]</scope>
    <source>
        <strain evidence="17">EC2010</strain>
        <tissue evidence="17">Whole organism of an adult</tissue>
    </source>
</reference>
<dbReference type="PANTHER" id="PTHR10027:SF10">
    <property type="entry name" value="SLOWPOKE 2, ISOFORM D"/>
    <property type="match status" value="1"/>
</dbReference>
<keyword evidence="9 13" id="KW-0472">Membrane</keyword>
<keyword evidence="7 13" id="KW-1133">Transmembrane helix</keyword>
<evidence type="ECO:0000256" key="11">
    <source>
        <dbReference type="ARBA" id="ARBA00034430"/>
    </source>
</evidence>
<feature type="compositionally biased region" description="Low complexity" evidence="12">
    <location>
        <begin position="483"/>
        <end position="493"/>
    </location>
</feature>
<dbReference type="InterPro" id="IPR047871">
    <property type="entry name" value="K_chnl_Slo-like"/>
</dbReference>
<dbReference type="InterPro" id="IPR003929">
    <property type="entry name" value="K_chnl_BK_asu"/>
</dbReference>
<dbReference type="InterPro" id="IPR013099">
    <property type="entry name" value="K_chnl_dom"/>
</dbReference>
<evidence type="ECO:0000256" key="13">
    <source>
        <dbReference type="SAM" id="Phobius"/>
    </source>
</evidence>
<keyword evidence="2" id="KW-0813">Transport</keyword>
<keyword evidence="5" id="KW-0631">Potassium channel</keyword>
<evidence type="ECO:0000313" key="18">
    <source>
        <dbReference type="Proteomes" id="UP000271974"/>
    </source>
</evidence>
<evidence type="ECO:0000256" key="3">
    <source>
        <dbReference type="ARBA" id="ARBA00022538"/>
    </source>
</evidence>
<keyword evidence="3" id="KW-0633">Potassium transport</keyword>
<dbReference type="GO" id="GO:0005886">
    <property type="term" value="C:plasma membrane"/>
    <property type="evidence" value="ECO:0007669"/>
    <property type="project" value="TreeGrafter"/>
</dbReference>
<evidence type="ECO:0000259" key="15">
    <source>
        <dbReference type="Pfam" id="PF07885"/>
    </source>
</evidence>
<feature type="compositionally biased region" description="Polar residues" evidence="12">
    <location>
        <begin position="513"/>
        <end position="526"/>
    </location>
</feature>
<dbReference type="GO" id="GO:0005228">
    <property type="term" value="F:intracellular sodium-activated potassium channel activity"/>
    <property type="evidence" value="ECO:0007669"/>
    <property type="project" value="TreeGrafter"/>
</dbReference>
<dbReference type="AlphaFoldDB" id="A0A3S1BIB3"/>
<dbReference type="Pfam" id="PF22614">
    <property type="entry name" value="Slo-like_RCK"/>
    <property type="match status" value="2"/>
</dbReference>
<dbReference type="OrthoDB" id="257992at2759"/>
<dbReference type="Gene3D" id="1.10.287.70">
    <property type="match status" value="1"/>
</dbReference>
<evidence type="ECO:0008006" key="19">
    <source>
        <dbReference type="Google" id="ProtNLM"/>
    </source>
</evidence>
<feature type="domain" description="Potassium channel" evidence="15">
    <location>
        <begin position="13"/>
        <end position="55"/>
    </location>
</feature>
<sequence>MRISSFIASPDLKLSMFDSLYFVVVTFSTVGYGDISPDIWLSRLYMLLVICIAFASLPRQIEGLISTYIERKKAGGEYSLRAAKRNRHVIVCSSALTQDLVVDFLNEFYAHPKLEDLVVDFLNEFYAHPKLEVCITAPHSYTRFISSTSSTLTQSSRAELLNEFYAHPKLEDHSVIVLCPQELDSSMQVILKDPKWAQRVIYMRGSSLKDVDLTRCHVLQADACFFLAPRPTHDKVEADRHTILRSWAVKDFAPGCKQYIQLFSAANKIHVKFAGSEGIVATEPWQQVYGRHSGNEIYHIQLGKSVFFSRYDGETFPRASADAHHRFGVALLAVLDPELPAPHLQLNPGPLYKLKATDFCFYMSVTREEYSEIKTEAVHNNRRPSESVAQIAVALQKYHLEPDTTAAKEDPDESVFNTITSLMGNNITRMMHSNNNRQTEDAVPTTPLMPEAGDVLSTATATTTTTNTPVFSNSSSHTPEAPPSADSADSARSLGETRGKKKKFLVTPAATASRISNSNSNRTLGSGYSLDNVDHRHRTGRVLQYWTDMEQEKLTTGPPPVTIYSGSRRTTCHIMTEPRNLCCLQWGQDCEHCSYKNARDERWGHQLIILAAEHASSGIFNFIVPLRSAFIGRHGLSPIVLLLEDAPDSIFLDTIAHFPLVYYMLGSIKSVDDLLMSGINKASHLVVANRDSEASHGGEETLADSETIVAVQTIFRLFPNVYVVTELSQTSNMRFMQFTVLEPGARKTSKLEQLLLSLLSLYVLIVILQKLRESVATNLNHIFRLPFAAGQVFSARMLDTLLYQTFVKGYLISFVRLLLGIDAEEGSGHLSSIRVTRATQQKFPEYGELYEGLCTATGEIPFAIYRTERVDEGREKVAEEFDRDSYQQNSSKVVKPRRSRFSNRFSNLTRQDHGDLGSMIRNRLKSLNLNLSDYSE</sequence>
<dbReference type="Pfam" id="PF07885">
    <property type="entry name" value="Ion_trans_2"/>
    <property type="match status" value="1"/>
</dbReference>
<dbReference type="PANTHER" id="PTHR10027">
    <property type="entry name" value="CALCIUM-ACTIVATED POTASSIUM CHANNEL ALPHA CHAIN"/>
    <property type="match status" value="1"/>
</dbReference>
<dbReference type="FunFam" id="3.40.50.720:FF:000034">
    <property type="entry name" value="Potassium channel subfamily T member 1"/>
    <property type="match status" value="1"/>
</dbReference>
<gene>
    <name evidence="17" type="ORF">EGW08_003219</name>
</gene>
<evidence type="ECO:0000256" key="2">
    <source>
        <dbReference type="ARBA" id="ARBA00022448"/>
    </source>
</evidence>
<evidence type="ECO:0000256" key="10">
    <source>
        <dbReference type="ARBA" id="ARBA00023303"/>
    </source>
</evidence>
<evidence type="ECO:0000256" key="4">
    <source>
        <dbReference type="ARBA" id="ARBA00022692"/>
    </source>
</evidence>
<evidence type="ECO:0000256" key="12">
    <source>
        <dbReference type="SAM" id="MobiDB-lite"/>
    </source>
</evidence>
<dbReference type="SUPFAM" id="SSF81324">
    <property type="entry name" value="Voltage-gated potassium channels"/>
    <property type="match status" value="1"/>
</dbReference>